<name>A0A955EC92_UNCKA</name>
<dbReference type="EMBL" id="JAGQNX010000134">
    <property type="protein sequence ID" value="MCA9308680.1"/>
    <property type="molecule type" value="Genomic_DNA"/>
</dbReference>
<evidence type="ECO:0000313" key="2">
    <source>
        <dbReference type="Proteomes" id="UP000740557"/>
    </source>
</evidence>
<sequence>MKNILIAIVVFIGISGVALASNGWYQVKRLPDGDSQVIYSGPMDEQKLKVVKINDEGTICYISVLAVSGSNFSSGIDCLENGNTD</sequence>
<proteinExistence type="predicted"/>
<gene>
    <name evidence="1" type="ORF">KC980_04155</name>
</gene>
<dbReference type="Proteomes" id="UP000740557">
    <property type="component" value="Unassembled WGS sequence"/>
</dbReference>
<organism evidence="1 2">
    <name type="scientific">candidate division WWE3 bacterium</name>
    <dbReference type="NCBI Taxonomy" id="2053526"/>
    <lineage>
        <taxon>Bacteria</taxon>
        <taxon>Katanobacteria</taxon>
    </lineage>
</organism>
<reference evidence="1" key="2">
    <citation type="journal article" date="2021" name="Microbiome">
        <title>Successional dynamics and alternative stable states in a saline activated sludge microbial community over 9 years.</title>
        <authorList>
            <person name="Wang Y."/>
            <person name="Ye J."/>
            <person name="Ju F."/>
            <person name="Liu L."/>
            <person name="Boyd J.A."/>
            <person name="Deng Y."/>
            <person name="Parks D.H."/>
            <person name="Jiang X."/>
            <person name="Yin X."/>
            <person name="Woodcroft B.J."/>
            <person name="Tyson G.W."/>
            <person name="Hugenholtz P."/>
            <person name="Polz M.F."/>
            <person name="Zhang T."/>
        </authorList>
    </citation>
    <scope>NUCLEOTIDE SEQUENCE</scope>
    <source>
        <strain evidence="1">HKST-UBA79</strain>
    </source>
</reference>
<comment type="caution">
    <text evidence="1">The sequence shown here is derived from an EMBL/GenBank/DDBJ whole genome shotgun (WGS) entry which is preliminary data.</text>
</comment>
<accession>A0A955EC92</accession>
<evidence type="ECO:0000313" key="1">
    <source>
        <dbReference type="EMBL" id="MCA9308680.1"/>
    </source>
</evidence>
<dbReference type="AlphaFoldDB" id="A0A955EC92"/>
<protein>
    <submittedName>
        <fullName evidence="1">Uncharacterized protein</fullName>
    </submittedName>
</protein>
<reference evidence="1" key="1">
    <citation type="submission" date="2020-04" db="EMBL/GenBank/DDBJ databases">
        <authorList>
            <person name="Zhang T."/>
        </authorList>
    </citation>
    <scope>NUCLEOTIDE SEQUENCE</scope>
    <source>
        <strain evidence="1">HKST-UBA79</strain>
    </source>
</reference>